<proteinExistence type="predicted"/>
<keyword evidence="5 7" id="KW-0472">Membrane</keyword>
<comment type="subcellular location">
    <subcellularLocation>
        <location evidence="1">Cell membrane</location>
        <topology evidence="1">Multi-pass membrane protein</topology>
    </subcellularLocation>
</comment>
<dbReference type="InterPro" id="IPR011701">
    <property type="entry name" value="MFS"/>
</dbReference>
<feature type="compositionally biased region" description="Low complexity" evidence="6">
    <location>
        <begin position="227"/>
        <end position="260"/>
    </location>
</feature>
<evidence type="ECO:0000313" key="9">
    <source>
        <dbReference type="Proteomes" id="UP001519287"/>
    </source>
</evidence>
<feature type="transmembrane region" description="Helical" evidence="7">
    <location>
        <begin position="78"/>
        <end position="101"/>
    </location>
</feature>
<feature type="transmembrane region" description="Helical" evidence="7">
    <location>
        <begin position="296"/>
        <end position="319"/>
    </location>
</feature>
<feature type="region of interest" description="Disordered" evidence="6">
    <location>
        <begin position="226"/>
        <end position="261"/>
    </location>
</feature>
<feature type="transmembrane region" description="Helical" evidence="7">
    <location>
        <begin position="451"/>
        <end position="470"/>
    </location>
</feature>
<feature type="transmembrane region" description="Helical" evidence="7">
    <location>
        <begin position="361"/>
        <end position="380"/>
    </location>
</feature>
<dbReference type="PANTHER" id="PTHR23513:SF6">
    <property type="entry name" value="MAJOR FACILITATOR SUPERFAMILY ASSOCIATED DOMAIN-CONTAINING PROTEIN"/>
    <property type="match status" value="1"/>
</dbReference>
<accession>A0ABS4IXA9</accession>
<dbReference type="Proteomes" id="UP001519287">
    <property type="component" value="Unassembled WGS sequence"/>
</dbReference>
<feature type="transmembrane region" description="Helical" evidence="7">
    <location>
        <begin position="386"/>
        <end position="404"/>
    </location>
</feature>
<feature type="transmembrane region" description="Helical" evidence="7">
    <location>
        <begin position="425"/>
        <end position="445"/>
    </location>
</feature>
<evidence type="ECO:0000256" key="4">
    <source>
        <dbReference type="ARBA" id="ARBA00022989"/>
    </source>
</evidence>
<evidence type="ECO:0000313" key="8">
    <source>
        <dbReference type="EMBL" id="MBP1992226.1"/>
    </source>
</evidence>
<keyword evidence="4 7" id="KW-1133">Transmembrane helix</keyword>
<dbReference type="CDD" id="cd06173">
    <property type="entry name" value="MFS_MefA_like"/>
    <property type="match status" value="1"/>
</dbReference>
<dbReference type="EMBL" id="JAGGLB010000012">
    <property type="protein sequence ID" value="MBP1992226.1"/>
    <property type="molecule type" value="Genomic_DNA"/>
</dbReference>
<evidence type="ECO:0000256" key="2">
    <source>
        <dbReference type="ARBA" id="ARBA00022475"/>
    </source>
</evidence>
<dbReference type="Gene3D" id="1.20.1250.20">
    <property type="entry name" value="MFS general substrate transporter like domains"/>
    <property type="match status" value="1"/>
</dbReference>
<feature type="transmembrane region" description="Helical" evidence="7">
    <location>
        <begin position="107"/>
        <end position="125"/>
    </location>
</feature>
<name>A0ABS4IXA9_9BACL</name>
<dbReference type="PANTHER" id="PTHR23513">
    <property type="entry name" value="INTEGRAL MEMBRANE EFFLUX PROTEIN-RELATED"/>
    <property type="match status" value="1"/>
</dbReference>
<feature type="transmembrane region" description="Helical" evidence="7">
    <location>
        <begin position="18"/>
        <end position="40"/>
    </location>
</feature>
<protein>
    <submittedName>
        <fullName evidence="8">MFS family permease</fullName>
    </submittedName>
</protein>
<feature type="transmembrane region" description="Helical" evidence="7">
    <location>
        <begin position="146"/>
        <end position="167"/>
    </location>
</feature>
<evidence type="ECO:0000256" key="6">
    <source>
        <dbReference type="SAM" id="MobiDB-lite"/>
    </source>
</evidence>
<reference evidence="8 9" key="1">
    <citation type="submission" date="2021-03" db="EMBL/GenBank/DDBJ databases">
        <title>Genomic Encyclopedia of Type Strains, Phase IV (KMG-IV): sequencing the most valuable type-strain genomes for metagenomic binning, comparative biology and taxonomic classification.</title>
        <authorList>
            <person name="Goeker M."/>
        </authorList>
    </citation>
    <scope>NUCLEOTIDE SEQUENCE [LARGE SCALE GENOMIC DNA]</scope>
    <source>
        <strain evidence="8 9">DSM 26048</strain>
    </source>
</reference>
<evidence type="ECO:0000256" key="1">
    <source>
        <dbReference type="ARBA" id="ARBA00004651"/>
    </source>
</evidence>
<organism evidence="8 9">
    <name type="scientific">Paenibacillus eucommiae</name>
    <dbReference type="NCBI Taxonomy" id="1355755"/>
    <lineage>
        <taxon>Bacteria</taxon>
        <taxon>Bacillati</taxon>
        <taxon>Bacillota</taxon>
        <taxon>Bacilli</taxon>
        <taxon>Bacillales</taxon>
        <taxon>Paenibacillaceae</taxon>
        <taxon>Paenibacillus</taxon>
    </lineage>
</organism>
<dbReference type="InterPro" id="IPR036259">
    <property type="entry name" value="MFS_trans_sf"/>
</dbReference>
<dbReference type="RefSeq" id="WP_209972990.1">
    <property type="nucleotide sequence ID" value="NZ_JAGGLB010000012.1"/>
</dbReference>
<keyword evidence="3 7" id="KW-0812">Transmembrane</keyword>
<evidence type="ECO:0000256" key="5">
    <source>
        <dbReference type="ARBA" id="ARBA00023136"/>
    </source>
</evidence>
<feature type="transmembrane region" description="Helical" evidence="7">
    <location>
        <begin position="331"/>
        <end position="349"/>
    </location>
</feature>
<feature type="transmembrane region" description="Helical" evidence="7">
    <location>
        <begin position="46"/>
        <end position="66"/>
    </location>
</feature>
<evidence type="ECO:0000256" key="3">
    <source>
        <dbReference type="ARBA" id="ARBA00022692"/>
    </source>
</evidence>
<keyword evidence="9" id="KW-1185">Reference proteome</keyword>
<feature type="transmembrane region" description="Helical" evidence="7">
    <location>
        <begin position="173"/>
        <end position="196"/>
    </location>
</feature>
<dbReference type="Pfam" id="PF07690">
    <property type="entry name" value="MFS_1"/>
    <property type="match status" value="1"/>
</dbReference>
<gene>
    <name evidence="8" type="ORF">J2Z66_003834</name>
</gene>
<evidence type="ECO:0000256" key="7">
    <source>
        <dbReference type="SAM" id="Phobius"/>
    </source>
</evidence>
<dbReference type="SUPFAM" id="SSF103473">
    <property type="entry name" value="MFS general substrate transporter"/>
    <property type="match status" value="1"/>
</dbReference>
<comment type="caution">
    <text evidence="8">The sequence shown here is derived from an EMBL/GenBank/DDBJ whole genome shotgun (WGS) entry which is preliminary data.</text>
</comment>
<sequence>MNSTDMPLWKDPSFLKYYLFNVCSYFGSGMTVVALPLFVYEQSQSPIYTSLVAVFTGLPYLLFGLFAGAMADRGNRKAIMVTCNMFCFLLLGSVPLAMLVMGQVSTVHLLGVGLLASTAFVWFDAASHGALLQLVGRSRLVAANSLLTSTDTIVRIGSPVAAGFIIYHFGPEWALGIDAVCYLAAALLIISIAGSFQADSEVERSFEGLQRSQGLHGTQTSQTMQASQKLQTIQTSQKSQTTQTTQTSKTTKTSQASQAKLTTQASKRKQLLLRTIGLDIKEGLSFIWSEPLIRSLTLLGFGNSFIGGAVSGLIVVFGAQVLGFADSAPQMGVLFTCGSIGALVASLSLPLLRKRFRPGRITLAGLVMNAVSLLGVAMGGPLYVVYASYILWNLCYILVIVNGITLRQQLAPDHLQSRVHASGRMIAWGGLPFGSLLGGIAAEAIGVQLVYGWLALVMLFIFFFGLMTPLSRYELK</sequence>
<keyword evidence="2" id="KW-1003">Cell membrane</keyword>